<feature type="compositionally biased region" description="Basic and acidic residues" evidence="1">
    <location>
        <begin position="154"/>
        <end position="175"/>
    </location>
</feature>
<evidence type="ECO:0000313" key="2">
    <source>
        <dbReference type="EMBL" id="KAJ1198359.1"/>
    </source>
</evidence>
<reference evidence="2" key="1">
    <citation type="journal article" date="2022" name="bioRxiv">
        <title>Sequencing and chromosome-scale assembly of the giantPleurodeles waltlgenome.</title>
        <authorList>
            <person name="Brown T."/>
            <person name="Elewa A."/>
            <person name="Iarovenko S."/>
            <person name="Subramanian E."/>
            <person name="Araus A.J."/>
            <person name="Petzold A."/>
            <person name="Susuki M."/>
            <person name="Suzuki K.-i.T."/>
            <person name="Hayashi T."/>
            <person name="Toyoda A."/>
            <person name="Oliveira C."/>
            <person name="Osipova E."/>
            <person name="Leigh N.D."/>
            <person name="Simon A."/>
            <person name="Yun M.H."/>
        </authorList>
    </citation>
    <scope>NUCLEOTIDE SEQUENCE</scope>
    <source>
        <strain evidence="2">20211129_DDA</strain>
        <tissue evidence="2">Liver</tissue>
    </source>
</reference>
<feature type="region of interest" description="Disordered" evidence="1">
    <location>
        <begin position="75"/>
        <end position="181"/>
    </location>
</feature>
<evidence type="ECO:0000256" key="1">
    <source>
        <dbReference type="SAM" id="MobiDB-lite"/>
    </source>
</evidence>
<comment type="caution">
    <text evidence="2">The sequence shown here is derived from an EMBL/GenBank/DDBJ whole genome shotgun (WGS) entry which is preliminary data.</text>
</comment>
<name>A0AAV7VCJ4_PLEWA</name>
<feature type="compositionally biased region" description="Low complexity" evidence="1">
    <location>
        <begin position="80"/>
        <end position="92"/>
    </location>
</feature>
<feature type="compositionally biased region" description="Basic and acidic residues" evidence="1">
    <location>
        <begin position="101"/>
        <end position="110"/>
    </location>
</feature>
<evidence type="ECO:0000313" key="3">
    <source>
        <dbReference type="Proteomes" id="UP001066276"/>
    </source>
</evidence>
<protein>
    <submittedName>
        <fullName evidence="2">Uncharacterized protein</fullName>
    </submittedName>
</protein>
<keyword evidence="3" id="KW-1185">Reference proteome</keyword>
<gene>
    <name evidence="2" type="ORF">NDU88_002200</name>
</gene>
<dbReference type="Proteomes" id="UP001066276">
    <property type="component" value="Chromosome 2_1"/>
</dbReference>
<sequence length="181" mass="20239">MKTVVHRMEERQEKLEKVMKKFLSIAAEEKETIQKALAGQTQSKDIADGNFCDVLGQERGHTALPSEVLQKYVGEDDPDFFFNNFEKNTETTQGGASDDQDQFRESEGGEKNITATQEQSEEEIGKGEDQGSETQVGGSPSEGDVQEETTTLDEAPRHEEQRVVHTPEDTREPPQPRKVLA</sequence>
<proteinExistence type="predicted"/>
<dbReference type="EMBL" id="JANPWB010000003">
    <property type="protein sequence ID" value="KAJ1198359.1"/>
    <property type="molecule type" value="Genomic_DNA"/>
</dbReference>
<organism evidence="2 3">
    <name type="scientific">Pleurodeles waltl</name>
    <name type="common">Iberian ribbed newt</name>
    <dbReference type="NCBI Taxonomy" id="8319"/>
    <lineage>
        <taxon>Eukaryota</taxon>
        <taxon>Metazoa</taxon>
        <taxon>Chordata</taxon>
        <taxon>Craniata</taxon>
        <taxon>Vertebrata</taxon>
        <taxon>Euteleostomi</taxon>
        <taxon>Amphibia</taxon>
        <taxon>Batrachia</taxon>
        <taxon>Caudata</taxon>
        <taxon>Salamandroidea</taxon>
        <taxon>Salamandridae</taxon>
        <taxon>Pleurodelinae</taxon>
        <taxon>Pleurodeles</taxon>
    </lineage>
</organism>
<accession>A0AAV7VCJ4</accession>
<dbReference type="AlphaFoldDB" id="A0AAV7VCJ4"/>